<dbReference type="Proteomes" id="UP000015105">
    <property type="component" value="Chromosome 3D"/>
</dbReference>
<keyword evidence="3" id="KW-1185">Reference proteome</keyword>
<proteinExistence type="predicted"/>
<sequence length="108" mass="11874">TPWPSHSPSLRRLPVLPSPRLPALGGNPPRAPDVSRRFERRVPSRDVPGLHLRGPSRQRALRRVPRRRLLRPPPGLTAPTGSADIASWGCGYMDLSFGHPIALFVVAP</sequence>
<evidence type="ECO:0000313" key="3">
    <source>
        <dbReference type="Proteomes" id="UP000015105"/>
    </source>
</evidence>
<accession>A0A453GS67</accession>
<reference evidence="2" key="3">
    <citation type="journal article" date="2017" name="Nature">
        <title>Genome sequence of the progenitor of the wheat D genome Aegilops tauschii.</title>
        <authorList>
            <person name="Luo M.C."/>
            <person name="Gu Y.Q."/>
            <person name="Puiu D."/>
            <person name="Wang H."/>
            <person name="Twardziok S.O."/>
            <person name="Deal K.R."/>
            <person name="Huo N."/>
            <person name="Zhu T."/>
            <person name="Wang L."/>
            <person name="Wang Y."/>
            <person name="McGuire P.E."/>
            <person name="Liu S."/>
            <person name="Long H."/>
            <person name="Ramasamy R.K."/>
            <person name="Rodriguez J.C."/>
            <person name="Van S.L."/>
            <person name="Yuan L."/>
            <person name="Wang Z."/>
            <person name="Xia Z."/>
            <person name="Xiao L."/>
            <person name="Anderson O.D."/>
            <person name="Ouyang S."/>
            <person name="Liang Y."/>
            <person name="Zimin A.V."/>
            <person name="Pertea G."/>
            <person name="Qi P."/>
            <person name="Bennetzen J.L."/>
            <person name="Dai X."/>
            <person name="Dawson M.W."/>
            <person name="Muller H.G."/>
            <person name="Kugler K."/>
            <person name="Rivarola-Duarte L."/>
            <person name="Spannagl M."/>
            <person name="Mayer K.F.X."/>
            <person name="Lu F.H."/>
            <person name="Bevan M.W."/>
            <person name="Leroy P."/>
            <person name="Li P."/>
            <person name="You F.M."/>
            <person name="Sun Q."/>
            <person name="Liu Z."/>
            <person name="Lyons E."/>
            <person name="Wicker T."/>
            <person name="Salzberg S.L."/>
            <person name="Devos K.M."/>
            <person name="Dvorak J."/>
        </authorList>
    </citation>
    <scope>NUCLEOTIDE SEQUENCE [LARGE SCALE GENOMIC DNA]</scope>
    <source>
        <strain evidence="2">cv. AL8/78</strain>
    </source>
</reference>
<feature type="region of interest" description="Disordered" evidence="1">
    <location>
        <begin position="1"/>
        <end position="82"/>
    </location>
</feature>
<dbReference type="EnsemblPlants" id="AET3Gv21177800.55">
    <property type="protein sequence ID" value="AET3Gv21177800.55"/>
    <property type="gene ID" value="AET3Gv21177800"/>
</dbReference>
<reference evidence="3" key="1">
    <citation type="journal article" date="2014" name="Science">
        <title>Ancient hybridizations among the ancestral genomes of bread wheat.</title>
        <authorList>
            <consortium name="International Wheat Genome Sequencing Consortium,"/>
            <person name="Marcussen T."/>
            <person name="Sandve S.R."/>
            <person name="Heier L."/>
            <person name="Spannagl M."/>
            <person name="Pfeifer M."/>
            <person name="Jakobsen K.S."/>
            <person name="Wulff B.B."/>
            <person name="Steuernagel B."/>
            <person name="Mayer K.F."/>
            <person name="Olsen O.A."/>
        </authorList>
    </citation>
    <scope>NUCLEOTIDE SEQUENCE [LARGE SCALE GENOMIC DNA]</scope>
    <source>
        <strain evidence="3">cv. AL8/78</strain>
    </source>
</reference>
<name>A0A453GS67_AEGTS</name>
<reference evidence="2" key="5">
    <citation type="journal article" date="2021" name="G3 (Bethesda)">
        <title>Aegilops tauschii genome assembly Aet v5.0 features greater sequence contiguity and improved annotation.</title>
        <authorList>
            <person name="Wang L."/>
            <person name="Zhu T."/>
            <person name="Rodriguez J.C."/>
            <person name="Deal K.R."/>
            <person name="Dubcovsky J."/>
            <person name="McGuire P.E."/>
            <person name="Lux T."/>
            <person name="Spannagl M."/>
            <person name="Mayer K.F.X."/>
            <person name="Baldrich P."/>
            <person name="Meyers B.C."/>
            <person name="Huo N."/>
            <person name="Gu Y.Q."/>
            <person name="Zhou H."/>
            <person name="Devos K.M."/>
            <person name="Bennetzen J.L."/>
            <person name="Unver T."/>
            <person name="Budak H."/>
            <person name="Gulick P.J."/>
            <person name="Galiba G."/>
            <person name="Kalapos B."/>
            <person name="Nelson D.R."/>
            <person name="Li P."/>
            <person name="You F.M."/>
            <person name="Luo M.C."/>
            <person name="Dvorak J."/>
        </authorList>
    </citation>
    <scope>NUCLEOTIDE SEQUENCE [LARGE SCALE GENOMIC DNA]</scope>
    <source>
        <strain evidence="2">cv. AL8/78</strain>
    </source>
</reference>
<feature type="compositionally biased region" description="Basic and acidic residues" evidence="1">
    <location>
        <begin position="33"/>
        <end position="44"/>
    </location>
</feature>
<evidence type="ECO:0000313" key="2">
    <source>
        <dbReference type="EnsemblPlants" id="AET3Gv21177800.55"/>
    </source>
</evidence>
<reference evidence="2" key="4">
    <citation type="submission" date="2019-03" db="UniProtKB">
        <authorList>
            <consortium name="EnsemblPlants"/>
        </authorList>
    </citation>
    <scope>IDENTIFICATION</scope>
</reference>
<reference evidence="3" key="2">
    <citation type="journal article" date="2017" name="Nat. Plants">
        <title>The Aegilops tauschii genome reveals multiple impacts of transposons.</title>
        <authorList>
            <person name="Zhao G."/>
            <person name="Zou C."/>
            <person name="Li K."/>
            <person name="Wang K."/>
            <person name="Li T."/>
            <person name="Gao L."/>
            <person name="Zhang X."/>
            <person name="Wang H."/>
            <person name="Yang Z."/>
            <person name="Liu X."/>
            <person name="Jiang W."/>
            <person name="Mao L."/>
            <person name="Kong X."/>
            <person name="Jiao Y."/>
            <person name="Jia J."/>
        </authorList>
    </citation>
    <scope>NUCLEOTIDE SEQUENCE [LARGE SCALE GENOMIC DNA]</scope>
    <source>
        <strain evidence="3">cv. AL8/78</strain>
    </source>
</reference>
<organism evidence="2 3">
    <name type="scientific">Aegilops tauschii subsp. strangulata</name>
    <name type="common">Goatgrass</name>
    <dbReference type="NCBI Taxonomy" id="200361"/>
    <lineage>
        <taxon>Eukaryota</taxon>
        <taxon>Viridiplantae</taxon>
        <taxon>Streptophyta</taxon>
        <taxon>Embryophyta</taxon>
        <taxon>Tracheophyta</taxon>
        <taxon>Spermatophyta</taxon>
        <taxon>Magnoliopsida</taxon>
        <taxon>Liliopsida</taxon>
        <taxon>Poales</taxon>
        <taxon>Poaceae</taxon>
        <taxon>BOP clade</taxon>
        <taxon>Pooideae</taxon>
        <taxon>Triticodae</taxon>
        <taxon>Triticeae</taxon>
        <taxon>Triticinae</taxon>
        <taxon>Aegilops</taxon>
    </lineage>
</organism>
<dbReference type="Gramene" id="AET3Gv21177800.55">
    <property type="protein sequence ID" value="AET3Gv21177800.55"/>
    <property type="gene ID" value="AET3Gv21177800"/>
</dbReference>
<feature type="compositionally biased region" description="Basic residues" evidence="1">
    <location>
        <begin position="54"/>
        <end position="70"/>
    </location>
</feature>
<protein>
    <submittedName>
        <fullName evidence="2">Uncharacterized protein</fullName>
    </submittedName>
</protein>
<evidence type="ECO:0000256" key="1">
    <source>
        <dbReference type="SAM" id="MobiDB-lite"/>
    </source>
</evidence>
<feature type="compositionally biased region" description="Low complexity" evidence="1">
    <location>
        <begin position="1"/>
        <end position="15"/>
    </location>
</feature>
<dbReference type="AlphaFoldDB" id="A0A453GS67"/>